<reference evidence="2" key="1">
    <citation type="journal article" date="2024" name="Proc. Natl. Acad. Sci. U.S.A.">
        <title>Extraordinary preservation of gene collinearity over three hundred million years revealed in homosporous lycophytes.</title>
        <authorList>
            <person name="Li C."/>
            <person name="Wickell D."/>
            <person name="Kuo L.Y."/>
            <person name="Chen X."/>
            <person name="Nie B."/>
            <person name="Liao X."/>
            <person name="Peng D."/>
            <person name="Ji J."/>
            <person name="Jenkins J."/>
            <person name="Williams M."/>
            <person name="Shu S."/>
            <person name="Plott C."/>
            <person name="Barry K."/>
            <person name="Rajasekar S."/>
            <person name="Grimwood J."/>
            <person name="Han X."/>
            <person name="Sun S."/>
            <person name="Hou Z."/>
            <person name="He W."/>
            <person name="Dai G."/>
            <person name="Sun C."/>
            <person name="Schmutz J."/>
            <person name="Leebens-Mack J.H."/>
            <person name="Li F.W."/>
            <person name="Wang L."/>
        </authorList>
    </citation>
    <scope>NUCLEOTIDE SEQUENCE [LARGE SCALE GENOMIC DNA]</scope>
    <source>
        <strain evidence="2">cv. PW_Plant_1</strain>
    </source>
</reference>
<comment type="caution">
    <text evidence="1">The sequence shown here is derived from an EMBL/GenBank/DDBJ whole genome shotgun (WGS) entry which is preliminary data.</text>
</comment>
<evidence type="ECO:0000313" key="2">
    <source>
        <dbReference type="Proteomes" id="UP001162992"/>
    </source>
</evidence>
<name>A0ACC2BYM1_DIPCM</name>
<accession>A0ACC2BYM1</accession>
<evidence type="ECO:0000313" key="1">
    <source>
        <dbReference type="EMBL" id="KAJ7534815.1"/>
    </source>
</evidence>
<gene>
    <name evidence="1" type="ORF">O6H91_12G004800</name>
</gene>
<keyword evidence="2" id="KW-1185">Reference proteome</keyword>
<proteinExistence type="predicted"/>
<protein>
    <submittedName>
        <fullName evidence="1">Uncharacterized protein</fullName>
    </submittedName>
</protein>
<dbReference type="Proteomes" id="UP001162992">
    <property type="component" value="Chromosome 12"/>
</dbReference>
<sequence>MGGEGIVEVEKWGDGVLLYTLRRGRMHLKLTNWGATITSLCLPDAQGGEVADIVLGFDNAKPYMDGTSPYFGCIVGRVANRIGGAKFSLQGHCYDLPANNGPNTLHGGFVGYDKVLWESREVNNPEGPSVQFTHHSFDGDQGFPGDLMVTVTYIISKDFEVRTEMEAVAETKATPVSLAQHTYWNLCGHNSGDILNHWLRIWASQITPVNDHQIPVGLLTPVHNTPFDFTEEAQIGSRIDKVPGGYDHNYVLDGELREQGLHLAARARDRSSGRVLELLTNAPGMQFYTGNFLDEVLGKGGYVYRKHAGFCLETQGFPNAINQPNFPSIFILPGQTYKHVMIYRFSFEEDRSNDAPPLS</sequence>
<dbReference type="EMBL" id="CM055103">
    <property type="protein sequence ID" value="KAJ7534815.1"/>
    <property type="molecule type" value="Genomic_DNA"/>
</dbReference>
<organism evidence="1 2">
    <name type="scientific">Diphasiastrum complanatum</name>
    <name type="common">Issler's clubmoss</name>
    <name type="synonym">Lycopodium complanatum</name>
    <dbReference type="NCBI Taxonomy" id="34168"/>
    <lineage>
        <taxon>Eukaryota</taxon>
        <taxon>Viridiplantae</taxon>
        <taxon>Streptophyta</taxon>
        <taxon>Embryophyta</taxon>
        <taxon>Tracheophyta</taxon>
        <taxon>Lycopodiopsida</taxon>
        <taxon>Lycopodiales</taxon>
        <taxon>Lycopodiaceae</taxon>
        <taxon>Lycopodioideae</taxon>
        <taxon>Diphasiastrum</taxon>
    </lineage>
</organism>